<organism evidence="2">
    <name type="scientific">Granulicella tundricola (strain ATCC BAA-1859 / DSM 23138 / MP5ACTX9)</name>
    <dbReference type="NCBI Taxonomy" id="1198114"/>
    <lineage>
        <taxon>Bacteria</taxon>
        <taxon>Pseudomonadati</taxon>
        <taxon>Acidobacteriota</taxon>
        <taxon>Terriglobia</taxon>
        <taxon>Terriglobales</taxon>
        <taxon>Acidobacteriaceae</taxon>
        <taxon>Granulicella</taxon>
    </lineage>
</organism>
<dbReference type="HOGENOM" id="CLU_2355773_0_0_0"/>
<evidence type="ECO:0000313" key="2">
    <source>
        <dbReference type="Proteomes" id="UP000000343"/>
    </source>
</evidence>
<dbReference type="KEGG" id="acm:AciX9_3334"/>
<sequence length="96" mass="10557">MIHNRGGATLASFNIDTEFAIPAVNDSLEYVDEDGEDQIAVVIARNFRYTSPPAPGKKVLSLVLTVKGDKTDPFEINIPAAYEERFAKAFQTKVPD</sequence>
<name>E8X2P5_GRATM</name>
<dbReference type="Proteomes" id="UP000000343">
    <property type="component" value="Chromosome"/>
</dbReference>
<protein>
    <submittedName>
        <fullName evidence="1">Uncharacterized protein</fullName>
    </submittedName>
</protein>
<proteinExistence type="predicted"/>
<gene>
    <name evidence="1" type="ordered locus">AciX9_3334</name>
</gene>
<keyword evidence="2" id="KW-1185">Reference proteome</keyword>
<accession>E8X2P5</accession>
<reference evidence="2" key="1">
    <citation type="submission" date="2011-01" db="EMBL/GenBank/DDBJ databases">
        <title>Complete sequence of chromosome of Acidobacterium sp. MP5ACTX9.</title>
        <authorList>
            <consortium name="US DOE Joint Genome Institute"/>
            <person name="Lucas S."/>
            <person name="Copeland A."/>
            <person name="Lapidus A."/>
            <person name="Cheng J.-F."/>
            <person name="Goodwin L."/>
            <person name="Pitluck S."/>
            <person name="Teshima H."/>
            <person name="Detter J.C."/>
            <person name="Han C."/>
            <person name="Tapia R."/>
            <person name="Land M."/>
            <person name="Hauser L."/>
            <person name="Kyrpides N."/>
            <person name="Ivanova N."/>
            <person name="Ovchinnikova G."/>
            <person name="Pagani I."/>
            <person name="Rawat S.R."/>
            <person name="Mannisto M."/>
            <person name="Haggblom M.M."/>
            <person name="Woyke T."/>
        </authorList>
    </citation>
    <scope>NUCLEOTIDE SEQUENCE [LARGE SCALE GENOMIC DNA]</scope>
    <source>
        <strain evidence="2">MP5ACTX9</strain>
    </source>
</reference>
<dbReference type="AlphaFoldDB" id="E8X2P5"/>
<dbReference type="PaxDb" id="1198114-AciX9_3334"/>
<dbReference type="EMBL" id="CP002480">
    <property type="protein sequence ID" value="ADW70342.1"/>
    <property type="molecule type" value="Genomic_DNA"/>
</dbReference>
<evidence type="ECO:0000313" key="1">
    <source>
        <dbReference type="EMBL" id="ADW70342.1"/>
    </source>
</evidence>